<evidence type="ECO:0000256" key="1">
    <source>
        <dbReference type="ARBA" id="ARBA00023015"/>
    </source>
</evidence>
<evidence type="ECO:0000313" key="5">
    <source>
        <dbReference type="EMBL" id="MCU4751454.1"/>
    </source>
</evidence>
<reference evidence="5 6" key="1">
    <citation type="submission" date="2022-09" db="EMBL/GenBank/DDBJ databases">
        <title>Enrichment on poylsaccharides allowed isolation of novel metabolic and taxonomic groups of Haloarchaea.</title>
        <authorList>
            <person name="Sorokin D.Y."/>
            <person name="Elcheninov A.G."/>
            <person name="Khizhniak T.V."/>
            <person name="Kolganova T.V."/>
            <person name="Kublanov I.V."/>
        </authorList>
    </citation>
    <scope>NUCLEOTIDE SEQUENCE [LARGE SCALE GENOMIC DNA]</scope>
    <source>
        <strain evidence="5 6">AArc-curdl1</strain>
    </source>
</reference>
<keyword evidence="2" id="KW-0238">DNA-binding</keyword>
<proteinExistence type="predicted"/>
<name>A0AAP2Z660_9EURY</name>
<evidence type="ECO:0000256" key="2">
    <source>
        <dbReference type="ARBA" id="ARBA00023125"/>
    </source>
</evidence>
<dbReference type="EMBL" id="JAOPJZ010000003">
    <property type="protein sequence ID" value="MCU4751454.1"/>
    <property type="molecule type" value="Genomic_DNA"/>
</dbReference>
<sequence length="159" mass="18597">MSDQVYKNFDEIDGEILRILAIDPRAPYSEIANKLAEAGYDMSGEGIRYRVQKLIDATMVFYLIDPEEIQWEIVRIFVRTTDEAGASEAAYEEISDMSFWHVTRSLGTYDIYAIGFEPSINEINRLVTEIRENEHVDEVWYGIVTDWRTDMEQYYSKPE</sequence>
<dbReference type="AlphaFoldDB" id="A0AAP2Z660"/>
<protein>
    <submittedName>
        <fullName evidence="5">Lrp/AsnC family transcriptional regulator</fullName>
    </submittedName>
</protein>
<feature type="domain" description="HTH asnC-type" evidence="4">
    <location>
        <begin position="10"/>
        <end position="54"/>
    </location>
</feature>
<dbReference type="RefSeq" id="WP_342807269.1">
    <property type="nucleotide sequence ID" value="NZ_JAOPJZ010000003.1"/>
</dbReference>
<dbReference type="InterPro" id="IPR000485">
    <property type="entry name" value="AsnC-type_HTH_dom"/>
</dbReference>
<dbReference type="SMART" id="SM00344">
    <property type="entry name" value="HTH_ASNC"/>
    <property type="match status" value="1"/>
</dbReference>
<gene>
    <name evidence="5" type="ORF">OB919_05590</name>
</gene>
<dbReference type="Gene3D" id="1.10.10.10">
    <property type="entry name" value="Winged helix-like DNA-binding domain superfamily/Winged helix DNA-binding domain"/>
    <property type="match status" value="1"/>
</dbReference>
<keyword evidence="6" id="KW-1185">Reference proteome</keyword>
<keyword evidence="1" id="KW-0805">Transcription regulation</keyword>
<keyword evidence="3" id="KW-0804">Transcription</keyword>
<organism evidence="5 6">
    <name type="scientific">Natronosalvus hydrolyticus</name>
    <dbReference type="NCBI Taxonomy" id="2979988"/>
    <lineage>
        <taxon>Archaea</taxon>
        <taxon>Methanobacteriati</taxon>
        <taxon>Methanobacteriota</taxon>
        <taxon>Stenosarchaea group</taxon>
        <taxon>Halobacteria</taxon>
        <taxon>Halobacteriales</taxon>
        <taxon>Natrialbaceae</taxon>
        <taxon>Natronosalvus</taxon>
    </lineage>
</organism>
<evidence type="ECO:0000259" key="4">
    <source>
        <dbReference type="Pfam" id="PF13404"/>
    </source>
</evidence>
<dbReference type="GO" id="GO:0043565">
    <property type="term" value="F:sequence-specific DNA binding"/>
    <property type="evidence" value="ECO:0007669"/>
    <property type="project" value="InterPro"/>
</dbReference>
<comment type="caution">
    <text evidence="5">The sequence shown here is derived from an EMBL/GenBank/DDBJ whole genome shotgun (WGS) entry which is preliminary data.</text>
</comment>
<evidence type="ECO:0000313" key="6">
    <source>
        <dbReference type="Proteomes" id="UP001321047"/>
    </source>
</evidence>
<dbReference type="InterPro" id="IPR019888">
    <property type="entry name" value="Tscrpt_reg_AsnC-like"/>
</dbReference>
<dbReference type="Proteomes" id="UP001321047">
    <property type="component" value="Unassembled WGS sequence"/>
</dbReference>
<accession>A0AAP2Z660</accession>
<dbReference type="InterPro" id="IPR036388">
    <property type="entry name" value="WH-like_DNA-bd_sf"/>
</dbReference>
<evidence type="ECO:0000256" key="3">
    <source>
        <dbReference type="ARBA" id="ARBA00023163"/>
    </source>
</evidence>
<dbReference type="Pfam" id="PF13404">
    <property type="entry name" value="HTH_AsnC-type"/>
    <property type="match status" value="1"/>
</dbReference>